<dbReference type="InterPro" id="IPR045864">
    <property type="entry name" value="aa-tRNA-synth_II/BPL/LPL"/>
</dbReference>
<dbReference type="PANTHER" id="PTHR12835">
    <property type="entry name" value="BIOTIN PROTEIN LIGASE"/>
    <property type="match status" value="1"/>
</dbReference>
<reference evidence="3 4" key="1">
    <citation type="submission" date="2023-08" db="EMBL/GenBank/DDBJ databases">
        <title>Comparative genomics and taxonomic characterization of three novel marine species of genus Marivirga.</title>
        <authorList>
            <person name="Muhammad N."/>
            <person name="Kim S.-G."/>
        </authorList>
    </citation>
    <scope>NUCLEOTIDE SEQUENCE [LARGE SCALE GENOMIC DNA]</scope>
    <source>
        <strain evidence="3 4">BDSF4-3</strain>
    </source>
</reference>
<dbReference type="GO" id="GO:0004077">
    <property type="term" value="F:biotin--[biotin carboxyl-carrier protein] ligase activity"/>
    <property type="evidence" value="ECO:0007669"/>
    <property type="project" value="UniProtKB-EC"/>
</dbReference>
<dbReference type="PROSITE" id="PS51733">
    <property type="entry name" value="BPL_LPL_CATALYTIC"/>
    <property type="match status" value="1"/>
</dbReference>
<dbReference type="Proteomes" id="UP001230496">
    <property type="component" value="Chromosome"/>
</dbReference>
<dbReference type="Pfam" id="PF03099">
    <property type="entry name" value="BPL_LplA_LipB"/>
    <property type="match status" value="1"/>
</dbReference>
<keyword evidence="1 3" id="KW-0436">Ligase</keyword>
<evidence type="ECO:0000256" key="1">
    <source>
        <dbReference type="ARBA" id="ARBA00022598"/>
    </source>
</evidence>
<proteinExistence type="predicted"/>
<evidence type="ECO:0000259" key="2">
    <source>
        <dbReference type="PROSITE" id="PS51733"/>
    </source>
</evidence>
<evidence type="ECO:0000313" key="3">
    <source>
        <dbReference type="EMBL" id="WKK77400.2"/>
    </source>
</evidence>
<accession>A0AA49GBI4</accession>
<dbReference type="Gene3D" id="3.30.930.10">
    <property type="entry name" value="Bira Bifunctional Protein, Domain 2"/>
    <property type="match status" value="1"/>
</dbReference>
<gene>
    <name evidence="3" type="ORF">QYS49_09650</name>
</gene>
<protein>
    <submittedName>
        <fullName evidence="3">Biotin--[acetyl-CoA-carboxylase] ligase</fullName>
        <ecNumber evidence="3">6.3.4.15</ecNumber>
    </submittedName>
</protein>
<sequence>MHKIFANTLFIGKHIVSLPSCHSTNDLMAQMSAKKQLHEGAIIITKHQTKGKGQRGSQWDSPEGKNLTFSIFLKPHFLKASQQFELNRMASLALLDVVKNLSADAKVFVKWPNDLILNKRKVAGILIENSINQSGISESIIGIGLNVNQTEDLLPTATSLAKQFEKEFELEKVLLDIVQRLEHYYLILRSGDFRFIHEWYESKLYLKDKVAYYEDSIGKFNGIIRNVHPDGVLEIEDESGIHKKYHFKEVRLLS</sequence>
<dbReference type="GO" id="GO:0005737">
    <property type="term" value="C:cytoplasm"/>
    <property type="evidence" value="ECO:0007669"/>
    <property type="project" value="TreeGrafter"/>
</dbReference>
<dbReference type="KEGG" id="msaa:QYS49_09650"/>
<dbReference type="PANTHER" id="PTHR12835:SF5">
    <property type="entry name" value="BIOTIN--PROTEIN LIGASE"/>
    <property type="match status" value="1"/>
</dbReference>
<dbReference type="RefSeq" id="WP_308349684.1">
    <property type="nucleotide sequence ID" value="NZ_CP129971.1"/>
</dbReference>
<dbReference type="CDD" id="cd16442">
    <property type="entry name" value="BPL"/>
    <property type="match status" value="1"/>
</dbReference>
<feature type="domain" description="BPL/LPL catalytic" evidence="2">
    <location>
        <begin position="3"/>
        <end position="189"/>
    </location>
</feature>
<dbReference type="AlphaFoldDB" id="A0AA49GBI4"/>
<keyword evidence="4" id="KW-1185">Reference proteome</keyword>
<dbReference type="InterPro" id="IPR004408">
    <property type="entry name" value="Biotin_CoA_COase_ligase"/>
</dbReference>
<name>A0AA49GBI4_9BACT</name>
<dbReference type="EMBL" id="CP129971">
    <property type="protein sequence ID" value="WKK77400.2"/>
    <property type="molecule type" value="Genomic_DNA"/>
</dbReference>
<organism evidence="3 4">
    <name type="scientific">Marivirga salinarum</name>
    <dbReference type="NCBI Taxonomy" id="3059078"/>
    <lineage>
        <taxon>Bacteria</taxon>
        <taxon>Pseudomonadati</taxon>
        <taxon>Bacteroidota</taxon>
        <taxon>Cytophagia</taxon>
        <taxon>Cytophagales</taxon>
        <taxon>Marivirgaceae</taxon>
        <taxon>Marivirga</taxon>
    </lineage>
</organism>
<dbReference type="SUPFAM" id="SSF55681">
    <property type="entry name" value="Class II aaRS and biotin synthetases"/>
    <property type="match status" value="1"/>
</dbReference>
<dbReference type="NCBIfam" id="TIGR00121">
    <property type="entry name" value="birA_ligase"/>
    <property type="match status" value="1"/>
</dbReference>
<dbReference type="InterPro" id="IPR004143">
    <property type="entry name" value="BPL_LPL_catalytic"/>
</dbReference>
<evidence type="ECO:0000313" key="4">
    <source>
        <dbReference type="Proteomes" id="UP001230496"/>
    </source>
</evidence>
<dbReference type="EC" id="6.3.4.15" evidence="3"/>